<dbReference type="SUPFAM" id="SSF55874">
    <property type="entry name" value="ATPase domain of HSP90 chaperone/DNA topoisomerase II/histidine kinase"/>
    <property type="match status" value="1"/>
</dbReference>
<dbReference type="PROSITE" id="PS50109">
    <property type="entry name" value="HIS_KIN"/>
    <property type="match status" value="1"/>
</dbReference>
<keyword evidence="11" id="KW-1185">Reference proteome</keyword>
<dbReference type="Gene3D" id="3.30.565.10">
    <property type="entry name" value="Histidine kinase-like ATPase, C-terminal domain"/>
    <property type="match status" value="1"/>
</dbReference>
<name>A0A833M8S1_9FIRM</name>
<evidence type="ECO:0000256" key="4">
    <source>
        <dbReference type="ARBA" id="ARBA00022679"/>
    </source>
</evidence>
<keyword evidence="6 10" id="KW-0418">Kinase</keyword>
<evidence type="ECO:0000256" key="3">
    <source>
        <dbReference type="ARBA" id="ARBA00022553"/>
    </source>
</evidence>
<dbReference type="GO" id="GO:0005524">
    <property type="term" value="F:ATP binding"/>
    <property type="evidence" value="ECO:0007669"/>
    <property type="project" value="UniProtKB-KW"/>
</dbReference>
<dbReference type="Pfam" id="PF02518">
    <property type="entry name" value="HATPase_c"/>
    <property type="match status" value="1"/>
</dbReference>
<organism evidence="10 11">
    <name type="scientific">Alkaliphilus serpentinus</name>
    <dbReference type="NCBI Taxonomy" id="1482731"/>
    <lineage>
        <taxon>Bacteria</taxon>
        <taxon>Bacillati</taxon>
        <taxon>Bacillota</taxon>
        <taxon>Clostridia</taxon>
        <taxon>Peptostreptococcales</taxon>
        <taxon>Natronincolaceae</taxon>
        <taxon>Alkaliphilus</taxon>
    </lineage>
</organism>
<proteinExistence type="predicted"/>
<dbReference type="PANTHER" id="PTHR41523">
    <property type="entry name" value="TWO-COMPONENT SYSTEM SENSOR PROTEIN"/>
    <property type="match status" value="1"/>
</dbReference>
<comment type="caution">
    <text evidence="10">The sequence shown here is derived from an EMBL/GenBank/DDBJ whole genome shotgun (WGS) entry which is preliminary data.</text>
</comment>
<dbReference type="EC" id="2.7.13.3" evidence="2"/>
<evidence type="ECO:0000256" key="6">
    <source>
        <dbReference type="ARBA" id="ARBA00022777"/>
    </source>
</evidence>
<evidence type="ECO:0000259" key="9">
    <source>
        <dbReference type="PROSITE" id="PS50109"/>
    </source>
</evidence>
<dbReference type="GO" id="GO:0004673">
    <property type="term" value="F:protein histidine kinase activity"/>
    <property type="evidence" value="ECO:0007669"/>
    <property type="project" value="UniProtKB-EC"/>
</dbReference>
<evidence type="ECO:0000256" key="7">
    <source>
        <dbReference type="ARBA" id="ARBA00022840"/>
    </source>
</evidence>
<feature type="domain" description="Histidine kinase" evidence="9">
    <location>
        <begin position="280"/>
        <end position="471"/>
    </location>
</feature>
<evidence type="ECO:0000313" key="11">
    <source>
        <dbReference type="Proteomes" id="UP000465601"/>
    </source>
</evidence>
<dbReference type="OrthoDB" id="9767435at2"/>
<dbReference type="InterPro" id="IPR003594">
    <property type="entry name" value="HATPase_dom"/>
</dbReference>
<keyword evidence="7" id="KW-0067">ATP-binding</keyword>
<sequence>MQTLRELCNIHTNLTEGDIDILEKIAENLPIIAELVNADVFIDCMTRDRNAAIVVAEAKPPWHPSMYKHTVVGELALRENEPAALRTLEIGMPTRDLKAITQENMSVKQNVVSIKNKTGKTIGVLIMEQDITERVNQSKNMEILAETAEQLTETLMTFMEDEKTITNYVNDAIVVFDKYGWATYANPVAMDLYKKLGYKDHIIGMHFNNLVLDGTLFEKTISDQKYHAIDIDVGNLALQVKYAVMKQKNTLIGMIMLIKDITDVKEKEKELILKSVAIREIHHRVKNNLQTIASLLRLQSRRIENESVKKYFHESINRILSIAVTHEILAQKGVDNIDIKTIITRIKDSTLDYGLILNKEICIDIKGDNLFIDSDKATSIALVVNELLQNCLEYAFLGKKNGYIELWIQKGSVYSSISIIDDGIGFDISNIRQGSLGLKIVNQIVKDKLKGVFNIDSSPSGTKIIFDFKNE</sequence>
<dbReference type="AlphaFoldDB" id="A0A833M8S1"/>
<comment type="catalytic activity">
    <reaction evidence="1">
        <text>ATP + protein L-histidine = ADP + protein N-phospho-L-histidine.</text>
        <dbReference type="EC" id="2.7.13.3"/>
    </reaction>
</comment>
<evidence type="ECO:0000256" key="2">
    <source>
        <dbReference type="ARBA" id="ARBA00012438"/>
    </source>
</evidence>
<dbReference type="InterPro" id="IPR022066">
    <property type="entry name" value="PdtaS_GAF"/>
</dbReference>
<dbReference type="InterPro" id="IPR038424">
    <property type="entry name" value="H_kinase_PdtaS_GAF_sf"/>
</dbReference>
<dbReference type="Gene3D" id="3.30.450.280">
    <property type="entry name" value="GAF domain"/>
    <property type="match status" value="1"/>
</dbReference>
<dbReference type="EMBL" id="WBZB01000063">
    <property type="protein sequence ID" value="KAB3525597.1"/>
    <property type="molecule type" value="Genomic_DNA"/>
</dbReference>
<dbReference type="Proteomes" id="UP000465601">
    <property type="component" value="Unassembled WGS sequence"/>
</dbReference>
<evidence type="ECO:0000256" key="8">
    <source>
        <dbReference type="ARBA" id="ARBA00023012"/>
    </source>
</evidence>
<keyword evidence="5" id="KW-0547">Nucleotide-binding</keyword>
<dbReference type="InterPro" id="IPR036890">
    <property type="entry name" value="HATPase_C_sf"/>
</dbReference>
<keyword evidence="4" id="KW-0808">Transferase</keyword>
<dbReference type="Gene3D" id="3.30.450.20">
    <property type="entry name" value="PAS domain"/>
    <property type="match status" value="1"/>
</dbReference>
<keyword evidence="8" id="KW-0902">Two-component regulatory system</keyword>
<reference evidence="10 11" key="1">
    <citation type="submission" date="2019-10" db="EMBL/GenBank/DDBJ databases">
        <title>Alkaliphilus serpentinus sp. nov. and Alkaliphilus pronyensis sp. nov., two novel anaerobic alkaliphilic species isolated from the serpentinized-hosted hydrothermal field of the Prony Bay (New Caledonia).</title>
        <authorList>
            <person name="Postec A."/>
        </authorList>
    </citation>
    <scope>NUCLEOTIDE SEQUENCE [LARGE SCALE GENOMIC DNA]</scope>
    <source>
        <strain evidence="10 11">LacT</strain>
    </source>
</reference>
<evidence type="ECO:0000256" key="1">
    <source>
        <dbReference type="ARBA" id="ARBA00000085"/>
    </source>
</evidence>
<gene>
    <name evidence="10" type="ORF">F8153_14990</name>
</gene>
<dbReference type="GO" id="GO:0000160">
    <property type="term" value="P:phosphorelay signal transduction system"/>
    <property type="evidence" value="ECO:0007669"/>
    <property type="project" value="UniProtKB-KW"/>
</dbReference>
<keyword evidence="3" id="KW-0597">Phosphoprotein</keyword>
<dbReference type="Pfam" id="PF12282">
    <property type="entry name" value="GAF_PdtaS"/>
    <property type="match status" value="1"/>
</dbReference>
<dbReference type="Pfam" id="PF07568">
    <property type="entry name" value="HisKA_2"/>
    <property type="match status" value="1"/>
</dbReference>
<dbReference type="RefSeq" id="WP_151867164.1">
    <property type="nucleotide sequence ID" value="NZ_WBZB01000063.1"/>
</dbReference>
<protein>
    <recommendedName>
        <fullName evidence="2">histidine kinase</fullName>
        <ecNumber evidence="2">2.7.13.3</ecNumber>
    </recommendedName>
</protein>
<accession>A0A833M8S1</accession>
<dbReference type="SMART" id="SM00387">
    <property type="entry name" value="HATPase_c"/>
    <property type="match status" value="1"/>
</dbReference>
<evidence type="ECO:0000313" key="10">
    <source>
        <dbReference type="EMBL" id="KAB3525597.1"/>
    </source>
</evidence>
<evidence type="ECO:0000256" key="5">
    <source>
        <dbReference type="ARBA" id="ARBA00022741"/>
    </source>
</evidence>
<dbReference type="InterPro" id="IPR005467">
    <property type="entry name" value="His_kinase_dom"/>
</dbReference>
<dbReference type="PANTHER" id="PTHR41523:SF8">
    <property type="entry name" value="ETHYLENE RESPONSE SENSOR PROTEIN"/>
    <property type="match status" value="1"/>
</dbReference>
<dbReference type="InterPro" id="IPR011495">
    <property type="entry name" value="Sig_transdc_His_kin_sub2_dim/P"/>
</dbReference>